<evidence type="ECO:0000313" key="1">
    <source>
        <dbReference type="EMBL" id="GBR73022.1"/>
    </source>
</evidence>
<gene>
    <name evidence="1" type="ORF">NO1_0476</name>
</gene>
<protein>
    <submittedName>
        <fullName evidence="1">Uncharacterized protein</fullName>
    </submittedName>
</protein>
<comment type="caution">
    <text evidence="1">The sequence shown here is derived from an EMBL/GenBank/DDBJ whole genome shotgun (WGS) entry which is preliminary data.</text>
</comment>
<dbReference type="EMBL" id="BGZN01000005">
    <property type="protein sequence ID" value="GBR73022.1"/>
    <property type="molecule type" value="Genomic_DNA"/>
</dbReference>
<dbReference type="AlphaFoldDB" id="A0A388T9I3"/>
<evidence type="ECO:0000313" key="2">
    <source>
        <dbReference type="Proteomes" id="UP000269352"/>
    </source>
</evidence>
<sequence length="95" mass="11034">MKTLAVLTRDDIRSLEIAINKTTCAQQALRANAIPANAPKTAADRFFREAIFAYADAQYLQGYFWRDLARRYGVEQKYMDRLHVDFNTNKLLMNE</sequence>
<organism evidence="1 2">
    <name type="scientific">Termititenax aidoneus</name>
    <dbReference type="NCBI Taxonomy" id="2218524"/>
    <lineage>
        <taxon>Bacteria</taxon>
        <taxon>Bacillati</taxon>
        <taxon>Candidatus Margulisiibacteriota</taxon>
        <taxon>Candidatus Termititenacia</taxon>
        <taxon>Candidatus Termititenacales</taxon>
        <taxon>Candidatus Termititenacaceae</taxon>
        <taxon>Candidatus Termititenax</taxon>
    </lineage>
</organism>
<name>A0A388T9I3_TERA1</name>
<proteinExistence type="predicted"/>
<accession>A0A388T9I3</accession>
<dbReference type="Proteomes" id="UP000269352">
    <property type="component" value="Unassembled WGS sequence"/>
</dbReference>
<keyword evidence="2" id="KW-1185">Reference proteome</keyword>
<reference evidence="1 2" key="1">
    <citation type="journal article" date="2019" name="ISME J.">
        <title>Genome analyses of uncultured TG2/ZB3 bacteria in 'Margulisbacteria' specifically attached to ectosymbiotic spirochetes of protists in the termite gut.</title>
        <authorList>
            <person name="Utami Y.D."/>
            <person name="Kuwahara H."/>
            <person name="Igai K."/>
            <person name="Murakami T."/>
            <person name="Sugaya K."/>
            <person name="Morikawa T."/>
            <person name="Nagura Y."/>
            <person name="Yuki M."/>
            <person name="Deevong P."/>
            <person name="Inoue T."/>
            <person name="Kihara K."/>
            <person name="Lo N."/>
            <person name="Yamada A."/>
            <person name="Ohkuma M."/>
            <person name="Hongoh Y."/>
        </authorList>
    </citation>
    <scope>NUCLEOTIDE SEQUENCE [LARGE SCALE GENOMIC DNA]</scope>
    <source>
        <strain evidence="1">NkOx7-01</strain>
    </source>
</reference>